<evidence type="ECO:0000313" key="3">
    <source>
        <dbReference type="Proteomes" id="UP000016566"/>
    </source>
</evidence>
<proteinExistence type="predicted"/>
<feature type="region of interest" description="Disordered" evidence="1">
    <location>
        <begin position="126"/>
        <end position="160"/>
    </location>
</feature>
<dbReference type="RefSeq" id="WP_021694689.1">
    <property type="nucleotide sequence ID" value="NZ_BATB01000041.1"/>
</dbReference>
<organism evidence="2 3">
    <name type="scientific">Limimaricola cinnabarinus LL-001</name>
    <dbReference type="NCBI Taxonomy" id="1337093"/>
    <lineage>
        <taxon>Bacteria</taxon>
        <taxon>Pseudomonadati</taxon>
        <taxon>Pseudomonadota</taxon>
        <taxon>Alphaproteobacteria</taxon>
        <taxon>Rhodobacterales</taxon>
        <taxon>Paracoccaceae</taxon>
        <taxon>Limimaricola</taxon>
    </lineage>
</organism>
<protein>
    <recommendedName>
        <fullName evidence="4">Type II toxin-antitoxin system PemK/MazF family toxin</fullName>
    </recommendedName>
</protein>
<accession>U3APC4</accession>
<evidence type="ECO:0008006" key="4">
    <source>
        <dbReference type="Google" id="ProtNLM"/>
    </source>
</evidence>
<name>U3APC4_9RHOB</name>
<evidence type="ECO:0000256" key="1">
    <source>
        <dbReference type="SAM" id="MobiDB-lite"/>
    </source>
</evidence>
<keyword evidence="3" id="KW-1185">Reference proteome</keyword>
<dbReference type="Proteomes" id="UP000016566">
    <property type="component" value="Unassembled WGS sequence"/>
</dbReference>
<dbReference type="OrthoDB" id="8442627at2"/>
<comment type="caution">
    <text evidence="2">The sequence shown here is derived from an EMBL/GenBank/DDBJ whole genome shotgun (WGS) entry which is preliminary data.</text>
</comment>
<evidence type="ECO:0000313" key="2">
    <source>
        <dbReference type="EMBL" id="GAD56588.1"/>
    </source>
</evidence>
<reference evidence="2" key="1">
    <citation type="journal article" date="2013" name="Genome Announc.">
        <title>Draft Genome Sequence of Loktanella cinnabarina LL-001T, Isolated from Deep-Sea Floor Sediment.</title>
        <authorList>
            <person name="Nishi S."/>
            <person name="Tsubouchi T."/>
            <person name="Takaki Y."/>
            <person name="Koyanagi R."/>
            <person name="Satoh N."/>
            <person name="Maruyama T."/>
            <person name="Hatada Y."/>
        </authorList>
    </citation>
    <scope>NUCLEOTIDE SEQUENCE [LARGE SCALE GENOMIC DNA]</scope>
    <source>
        <strain evidence="2">LL-001</strain>
    </source>
</reference>
<gene>
    <name evidence="2" type="ORF">MBELCI_2640</name>
</gene>
<dbReference type="eggNOG" id="ENOG5032X1J">
    <property type="taxonomic scope" value="Bacteria"/>
</dbReference>
<feature type="compositionally biased region" description="Basic residues" evidence="1">
    <location>
        <begin position="134"/>
        <end position="145"/>
    </location>
</feature>
<dbReference type="STRING" id="1337093.MBELCI_2640"/>
<dbReference type="EMBL" id="BATB01000041">
    <property type="protein sequence ID" value="GAD56588.1"/>
    <property type="molecule type" value="Genomic_DNA"/>
</dbReference>
<dbReference type="AlphaFoldDB" id="U3APC4"/>
<sequence>MTPLETPPPATWQVGIAAGDIVSFRFPYPDAPTTERARPCLVVDVDHEAGEAVLVYGTSRWSGANRGQELHVTGPDLLLASLDRPTRFVGVRRVRVALDSPRFIAGARGTPVVGRLPDTTHAQLDRLKQPQAPSRRRARGLRRPRATQAGPFPMLHRSHA</sequence>